<keyword evidence="9 12" id="KW-0496">Mitochondrion</keyword>
<keyword evidence="3 12" id="KW-0813">Transport</keyword>
<feature type="transmembrane region" description="Helical" evidence="13">
    <location>
        <begin position="6"/>
        <end position="25"/>
    </location>
</feature>
<evidence type="ECO:0000256" key="11">
    <source>
        <dbReference type="ARBA" id="ARBA00023310"/>
    </source>
</evidence>
<keyword evidence="11" id="KW-0066">ATP synthesis</keyword>
<dbReference type="GeneID" id="41662599"/>
<evidence type="ECO:0000256" key="2">
    <source>
        <dbReference type="ARBA" id="ARBA00008892"/>
    </source>
</evidence>
<keyword evidence="10 13" id="KW-0472">Membrane</keyword>
<evidence type="ECO:0000256" key="7">
    <source>
        <dbReference type="ARBA" id="ARBA00022989"/>
    </source>
</evidence>
<reference evidence="14" key="1">
    <citation type="journal article" date="2019" name="PeerJ">
        <title>The complete mitochondrial genome of Pyxicephalus adspersus: high gene rearrangement and phylogenetics of one of the world's largest frogs.</title>
        <authorList>
            <person name="Cai Y.-Y."/>
            <person name="Shen S.-Q."/>
            <person name="Lu L.-X."/>
            <person name="Storey K.B."/>
            <person name="Yu D.-N."/>
            <person name="Zhang J.-Y."/>
        </authorList>
    </citation>
    <scope>NUCLEOTIDE SEQUENCE</scope>
</reference>
<evidence type="ECO:0000256" key="1">
    <source>
        <dbReference type="ARBA" id="ARBA00004304"/>
    </source>
</evidence>
<organism evidence="14">
    <name type="scientific">Pyxicephalus adspersus</name>
    <name type="common">African bullfrog</name>
    <dbReference type="NCBI Taxonomy" id="30357"/>
    <lineage>
        <taxon>Eukaryota</taxon>
        <taxon>Metazoa</taxon>
        <taxon>Chordata</taxon>
        <taxon>Craniata</taxon>
        <taxon>Vertebrata</taxon>
        <taxon>Euteleostomi</taxon>
        <taxon>Amphibia</taxon>
        <taxon>Batrachia</taxon>
        <taxon>Anura</taxon>
        <taxon>Neobatrachia</taxon>
        <taxon>Ranoidea</taxon>
        <taxon>Pyxicephalidae</taxon>
        <taxon>Pyxicephalinae</taxon>
        <taxon>Pyxicephalus</taxon>
    </lineage>
</organism>
<dbReference type="EMBL" id="MK460224">
    <property type="protein sequence ID" value="QDW76103.1"/>
    <property type="molecule type" value="Genomic_DNA"/>
</dbReference>
<evidence type="ECO:0000256" key="8">
    <source>
        <dbReference type="ARBA" id="ARBA00023065"/>
    </source>
</evidence>
<keyword evidence="6 12" id="KW-0375">Hydrogen ion transport</keyword>
<evidence type="ECO:0000256" key="5">
    <source>
        <dbReference type="ARBA" id="ARBA00022692"/>
    </source>
</evidence>
<dbReference type="RefSeq" id="YP_009687355.1">
    <property type="nucleotide sequence ID" value="NC_044480.1"/>
</dbReference>
<dbReference type="InterPro" id="IPR001421">
    <property type="entry name" value="ATP8_metazoa"/>
</dbReference>
<dbReference type="GO" id="GO:0015986">
    <property type="term" value="P:proton motive force-driven ATP synthesis"/>
    <property type="evidence" value="ECO:0007669"/>
    <property type="project" value="InterPro"/>
</dbReference>
<accession>A0A5B8GYX4</accession>
<keyword evidence="8 12" id="KW-0406">Ion transport</keyword>
<comment type="similarity">
    <text evidence="2 12">Belongs to the ATPase protein 8 family.</text>
</comment>
<dbReference type="GO" id="GO:0045259">
    <property type="term" value="C:proton-transporting ATP synthase complex"/>
    <property type="evidence" value="ECO:0007669"/>
    <property type="project" value="UniProtKB-KW"/>
</dbReference>
<geneLocation type="mitochondrion" evidence="14"/>
<comment type="subcellular location">
    <subcellularLocation>
        <location evidence="1 12">Mitochondrion membrane</location>
        <topology evidence="1 12">Single-pass membrane protein</topology>
    </subcellularLocation>
</comment>
<evidence type="ECO:0000256" key="4">
    <source>
        <dbReference type="ARBA" id="ARBA00022547"/>
    </source>
</evidence>
<keyword evidence="7 13" id="KW-1133">Transmembrane helix</keyword>
<dbReference type="AlphaFoldDB" id="A0A5B8GYX4"/>
<proteinExistence type="inferred from homology"/>
<dbReference type="Pfam" id="PF00895">
    <property type="entry name" value="ATP-synt_8"/>
    <property type="match status" value="1"/>
</dbReference>
<evidence type="ECO:0000256" key="3">
    <source>
        <dbReference type="ARBA" id="ARBA00022448"/>
    </source>
</evidence>
<dbReference type="CTD" id="4509"/>
<evidence type="ECO:0000256" key="9">
    <source>
        <dbReference type="ARBA" id="ARBA00023128"/>
    </source>
</evidence>
<evidence type="ECO:0000256" key="6">
    <source>
        <dbReference type="ARBA" id="ARBA00022781"/>
    </source>
</evidence>
<evidence type="ECO:0000256" key="12">
    <source>
        <dbReference type="RuleBase" id="RU003661"/>
    </source>
</evidence>
<protein>
    <recommendedName>
        <fullName evidence="12">ATP synthase complex subunit 8</fullName>
    </recommendedName>
</protein>
<keyword evidence="4 12" id="KW-0138">CF(0)</keyword>
<name>A0A5B8GYX4_PYXAD</name>
<keyword evidence="5 12" id="KW-0812">Transmembrane</keyword>
<evidence type="ECO:0000256" key="10">
    <source>
        <dbReference type="ARBA" id="ARBA00023136"/>
    </source>
</evidence>
<dbReference type="GO" id="GO:0015078">
    <property type="term" value="F:proton transmembrane transporter activity"/>
    <property type="evidence" value="ECO:0007669"/>
    <property type="project" value="InterPro"/>
</dbReference>
<evidence type="ECO:0000256" key="13">
    <source>
        <dbReference type="SAM" id="Phobius"/>
    </source>
</evidence>
<dbReference type="GO" id="GO:0031966">
    <property type="term" value="C:mitochondrial membrane"/>
    <property type="evidence" value="ECO:0007669"/>
    <property type="project" value="UniProtKB-SubCell"/>
</dbReference>
<evidence type="ECO:0000313" key="14">
    <source>
        <dbReference type="EMBL" id="QDW76103.1"/>
    </source>
</evidence>
<gene>
    <name evidence="14" type="primary">ATP8</name>
</gene>
<sequence length="54" mass="6517">MPQLVLDPWFLIFISSWVIFITLSINKVLNSTILNSFTHKHEKLLHSPWLWPWQ</sequence>